<feature type="compositionally biased region" description="Basic and acidic residues" evidence="1">
    <location>
        <begin position="557"/>
        <end position="569"/>
    </location>
</feature>
<feature type="compositionally biased region" description="Acidic residues" evidence="1">
    <location>
        <begin position="585"/>
        <end position="600"/>
    </location>
</feature>
<feature type="compositionally biased region" description="Basic and acidic residues" evidence="1">
    <location>
        <begin position="698"/>
        <end position="707"/>
    </location>
</feature>
<dbReference type="Proteomes" id="UP000054337">
    <property type="component" value="Unassembled WGS sequence"/>
</dbReference>
<dbReference type="GeneID" id="26255909"/>
<feature type="compositionally biased region" description="Basic and acidic residues" evidence="1">
    <location>
        <begin position="66"/>
        <end position="77"/>
    </location>
</feature>
<feature type="compositionally biased region" description="Polar residues" evidence="1">
    <location>
        <begin position="30"/>
        <end position="40"/>
    </location>
</feature>
<dbReference type="InterPro" id="IPR053221">
    <property type="entry name" value="Burnettramic_acid_biosynth"/>
</dbReference>
<feature type="compositionally biased region" description="Basic and acidic residues" evidence="1">
    <location>
        <begin position="625"/>
        <end position="664"/>
    </location>
</feature>
<dbReference type="PANTHER" id="PTHR38887">
    <property type="entry name" value="CHROMOSOME 21, WHOLE GENOME SHOTGUN SEQUENCE"/>
    <property type="match status" value="1"/>
</dbReference>
<evidence type="ECO:0000313" key="2">
    <source>
        <dbReference type="EMBL" id="EUN28793.1"/>
    </source>
</evidence>
<gene>
    <name evidence="2" type="ORF">COCVIDRAFT_36313</name>
</gene>
<evidence type="ECO:0000256" key="1">
    <source>
        <dbReference type="SAM" id="MobiDB-lite"/>
    </source>
</evidence>
<reference evidence="2 3" key="1">
    <citation type="journal article" date="2013" name="PLoS Genet.">
        <title>Comparative genome structure, secondary metabolite, and effector coding capacity across Cochliobolus pathogens.</title>
        <authorList>
            <person name="Condon B.J."/>
            <person name="Leng Y."/>
            <person name="Wu D."/>
            <person name="Bushley K.E."/>
            <person name="Ohm R.A."/>
            <person name="Otillar R."/>
            <person name="Martin J."/>
            <person name="Schackwitz W."/>
            <person name="Grimwood J."/>
            <person name="MohdZainudin N."/>
            <person name="Xue C."/>
            <person name="Wang R."/>
            <person name="Manning V.A."/>
            <person name="Dhillon B."/>
            <person name="Tu Z.J."/>
            <person name="Steffenson B.J."/>
            <person name="Salamov A."/>
            <person name="Sun H."/>
            <person name="Lowry S."/>
            <person name="LaButti K."/>
            <person name="Han J."/>
            <person name="Copeland A."/>
            <person name="Lindquist E."/>
            <person name="Barry K."/>
            <person name="Schmutz J."/>
            <person name="Baker S.E."/>
            <person name="Ciuffetti L.M."/>
            <person name="Grigoriev I.V."/>
            <person name="Zhong S."/>
            <person name="Turgeon B.G."/>
        </authorList>
    </citation>
    <scope>NUCLEOTIDE SEQUENCE [LARGE SCALE GENOMIC DNA]</scope>
    <source>
        <strain evidence="2 3">FI3</strain>
    </source>
</reference>
<dbReference type="EMBL" id="KI968718">
    <property type="protein sequence ID" value="EUN28793.1"/>
    <property type="molecule type" value="Genomic_DNA"/>
</dbReference>
<keyword evidence="3" id="KW-1185">Reference proteome</keyword>
<dbReference type="PANTHER" id="PTHR38887:SF1">
    <property type="entry name" value="RAS MODIFICATION PROTEIN ERF4"/>
    <property type="match status" value="1"/>
</dbReference>
<feature type="compositionally biased region" description="Polar residues" evidence="1">
    <location>
        <begin position="367"/>
        <end position="378"/>
    </location>
</feature>
<organism evidence="2 3">
    <name type="scientific">Bipolaris victoriae (strain FI3)</name>
    <name type="common">Victoria blight of oats agent</name>
    <name type="synonym">Cochliobolus victoriae</name>
    <dbReference type="NCBI Taxonomy" id="930091"/>
    <lineage>
        <taxon>Eukaryota</taxon>
        <taxon>Fungi</taxon>
        <taxon>Dikarya</taxon>
        <taxon>Ascomycota</taxon>
        <taxon>Pezizomycotina</taxon>
        <taxon>Dothideomycetes</taxon>
        <taxon>Pleosporomycetidae</taxon>
        <taxon>Pleosporales</taxon>
        <taxon>Pleosporineae</taxon>
        <taxon>Pleosporaceae</taxon>
        <taxon>Bipolaris</taxon>
    </lineage>
</organism>
<dbReference type="OrthoDB" id="3068835at2759"/>
<feature type="region of interest" description="Disordered" evidence="1">
    <location>
        <begin position="1"/>
        <end position="84"/>
    </location>
</feature>
<name>W7EE46_BIPV3</name>
<feature type="compositionally biased region" description="Basic and acidic residues" evidence="1">
    <location>
        <begin position="113"/>
        <end position="133"/>
    </location>
</feature>
<evidence type="ECO:0000313" key="3">
    <source>
        <dbReference type="Proteomes" id="UP000054337"/>
    </source>
</evidence>
<feature type="region of interest" description="Disordered" evidence="1">
    <location>
        <begin position="740"/>
        <end position="760"/>
    </location>
</feature>
<feature type="region of interest" description="Disordered" evidence="1">
    <location>
        <begin position="113"/>
        <end position="143"/>
    </location>
</feature>
<dbReference type="HOGENOM" id="CLU_019230_0_0_1"/>
<feature type="compositionally biased region" description="Basic residues" evidence="1">
    <location>
        <begin position="665"/>
        <end position="682"/>
    </location>
</feature>
<sequence>MAGPPSYHADPNLTSHPSPPSVSSQSNVVFTPSATSVADSSDNEFDPTPTHSPGGPQYDDLPPSYDDARHQAFHDARNGIAPVDPNQIEAHRITRNEGPNEPEIWEYRIRGEQTDPASEQEHAPDYANHRGDKATSVPVQQVSSTENIPVGRMGSEFRSPQTPNDLASAMLTQALEFTRHQPDPAARYAPHLNRIIAIPGEGGSDRPLGEHEQFLCAYTQTLHGHGVDPNQFLNFLRGLNVLLRSTNTTAADLLRESTHGNESSSLVSQYIRGANEAFFAPRGLRVSFRSEAAILATLPIPSGPGQRAAVASRLLEEPRSAAIRAQRLTPWIEPLNTEKLPSPSEHMYRLHEMGERFSRQTALINTQDDPPHSVPTTSEEAHYGHGQQPGGPAGNWSPFGAPGRGPFGPFGNTPLGGFGNAPFGRSGRGTFDAAGNGPRFRRGRGYCGAAGPSRQGDYSIGKEWAEVGKEIGKIGEEFGKMMGDLGMQFGQRASRLGTDIGRTASGSNSRQQGIPRPATYGQPRDDLPPSYQPPSGQETGIVVPGDHKIQTDYVAPQREKGKGKEKCVEDSDSDSDASSLSSDSSDSDSDSDSDDDEFYDAESTFSKRLRSIEEKAAESAAKGTKTPEEISRERASAINKLEQDKQRLASKREAKQSKRAAMRDVKKRSRELKKQHRQRKRELRAASGPKGKGKAKKSKEWKEQKKAYKEKKKGLRKEKLAARKEWREARKEWREARKEWREARNATRKGKAGATDTRSVEEGDQDKLIWLVIENLGP</sequence>
<protein>
    <submittedName>
        <fullName evidence="2">Uncharacterized protein</fullName>
    </submittedName>
</protein>
<dbReference type="AlphaFoldDB" id="W7EE46"/>
<accession>W7EE46</accession>
<feature type="region of interest" description="Disordered" evidence="1">
    <location>
        <begin position="498"/>
        <end position="723"/>
    </location>
</feature>
<dbReference type="RefSeq" id="XP_014558367.1">
    <property type="nucleotide sequence ID" value="XM_014702881.1"/>
</dbReference>
<proteinExistence type="predicted"/>
<feature type="region of interest" description="Disordered" evidence="1">
    <location>
        <begin position="367"/>
        <end position="400"/>
    </location>
</feature>